<feature type="compositionally biased region" description="Polar residues" evidence="1">
    <location>
        <begin position="542"/>
        <end position="553"/>
    </location>
</feature>
<dbReference type="OrthoDB" id="2450055at2759"/>
<dbReference type="STRING" id="1296120.A0A1B9GZC7"/>
<sequence>MFTLKSLSISPSRTSLSIPTSSSLGLSPGAGTGPPSPSHSNTSATATSGAGRSPSSDRTSYFPGPISAPTTPTSTIPSGPKSRHRYVSREEALKTVKALEDVLVAWNEYRIAIASVGKSGRKLSNAMKGLAGCIDKTEVAAQTIRPTASLLENLSDLTLKLSKKVDKEYDDANSDASKYFNLLAESRTHDAYMNAISKKHDKAEKAYRKASKSLSDTAGAHSGLLALKDTLSADISRAQDDHYSLIGAKQASILLRLASSSGVLSSHLLSFYSDGLRKSSSSYPDIEYFRCLADAKWTSSLPLTLEDELEEDRRRDDIRLIKARVALGESDIVGQSAWATIKGTPGAAVIGADDVSAASATATAAGMGSTGDTTLPVAGGGADVAASKDLSTINKQSPIAAAQHAVPLAKLSSVTASDKTSAFDQSDPRAGDDIATGAGRQTVSPPIPHHSRPSLSTQSSSAASINTTTSASLPSDAHLPRSSVSSSSTGLGSKPRQGTGPHEGSPPYDDPAPPRIHRYVSSGLPGQSKPSAQDVKKPSANDRVSSESQSFNNDGRGRSENEAAGEHGNGSTSVGRAISRYEDLSVRHEYKHGEKVKRGLEQSVPMTRSPNLPQQPRRPTFSAEGQRRSMPHVPASATATGAQTSLRDDEAISHVQAEVQERSTKQHMNKNDTSRFMACEEHRSHQSFVDEGRRASPPYTSVSVPVPRSPSVAAPKPPRPAPAPSAASASVSVSEPKKGDDASHPTFVTNLSYWVRGTPP</sequence>
<feature type="compositionally biased region" description="Basic and acidic residues" evidence="1">
    <location>
        <begin position="682"/>
        <end position="694"/>
    </location>
</feature>
<reference evidence="2 3" key="1">
    <citation type="submission" date="2013-07" db="EMBL/GenBank/DDBJ databases">
        <title>The Genome Sequence of Cryptococcus heveanensis BCC8398.</title>
        <authorList>
            <consortium name="The Broad Institute Genome Sequencing Platform"/>
            <person name="Cuomo C."/>
            <person name="Litvintseva A."/>
            <person name="Chen Y."/>
            <person name="Heitman J."/>
            <person name="Sun S."/>
            <person name="Springer D."/>
            <person name="Dromer F."/>
            <person name="Young S.K."/>
            <person name="Zeng Q."/>
            <person name="Gargeya S."/>
            <person name="Fitzgerald M."/>
            <person name="Abouelleil A."/>
            <person name="Alvarado L."/>
            <person name="Berlin A.M."/>
            <person name="Chapman S.B."/>
            <person name="Dewar J."/>
            <person name="Goldberg J."/>
            <person name="Griggs A."/>
            <person name="Gujja S."/>
            <person name="Hansen M."/>
            <person name="Howarth C."/>
            <person name="Imamovic A."/>
            <person name="Larimer J."/>
            <person name="McCowan C."/>
            <person name="Murphy C."/>
            <person name="Pearson M."/>
            <person name="Priest M."/>
            <person name="Roberts A."/>
            <person name="Saif S."/>
            <person name="Shea T."/>
            <person name="Sykes S."/>
            <person name="Wortman J."/>
            <person name="Nusbaum C."/>
            <person name="Birren B."/>
        </authorList>
    </citation>
    <scope>NUCLEOTIDE SEQUENCE [LARGE SCALE GENOMIC DNA]</scope>
    <source>
        <strain evidence="2 3">BCC8398</strain>
    </source>
</reference>
<feature type="compositionally biased region" description="Low complexity" evidence="1">
    <location>
        <begin position="1"/>
        <end position="29"/>
    </location>
</feature>
<feature type="compositionally biased region" description="Polar residues" evidence="1">
    <location>
        <begin position="41"/>
        <end position="59"/>
    </location>
</feature>
<dbReference type="AlphaFoldDB" id="A0A1B9GZC7"/>
<name>A0A1B9GZC7_9TREE</name>
<feature type="compositionally biased region" description="Low complexity" evidence="1">
    <location>
        <begin position="63"/>
        <end position="80"/>
    </location>
</feature>
<feature type="compositionally biased region" description="Basic and acidic residues" evidence="1">
    <location>
        <begin position="555"/>
        <end position="565"/>
    </location>
</feature>
<evidence type="ECO:0000256" key="1">
    <source>
        <dbReference type="SAM" id="MobiDB-lite"/>
    </source>
</evidence>
<accession>A0A1B9GZC7</accession>
<gene>
    <name evidence="2" type="ORF">I316_01614</name>
</gene>
<proteinExistence type="predicted"/>
<feature type="compositionally biased region" description="Low complexity" evidence="1">
    <location>
        <begin position="724"/>
        <end position="734"/>
    </location>
</feature>
<protein>
    <submittedName>
        <fullName evidence="2">Uncharacterized protein</fullName>
    </submittedName>
</protein>
<reference evidence="3" key="2">
    <citation type="submission" date="2013-12" db="EMBL/GenBank/DDBJ databases">
        <title>Evolution of pathogenesis and genome organization in the Tremellales.</title>
        <authorList>
            <person name="Cuomo C."/>
            <person name="Litvintseva A."/>
            <person name="Heitman J."/>
            <person name="Chen Y."/>
            <person name="Sun S."/>
            <person name="Springer D."/>
            <person name="Dromer F."/>
            <person name="Young S."/>
            <person name="Zeng Q."/>
            <person name="Chapman S."/>
            <person name="Gujja S."/>
            <person name="Saif S."/>
            <person name="Birren B."/>
        </authorList>
    </citation>
    <scope>NUCLEOTIDE SEQUENCE [LARGE SCALE GENOMIC DNA]</scope>
    <source>
        <strain evidence="3">BCC8398</strain>
    </source>
</reference>
<feature type="compositionally biased region" description="Basic and acidic residues" evidence="1">
    <location>
        <begin position="579"/>
        <end position="600"/>
    </location>
</feature>
<evidence type="ECO:0000313" key="3">
    <source>
        <dbReference type="Proteomes" id="UP000092666"/>
    </source>
</evidence>
<feature type="compositionally biased region" description="Polar residues" evidence="1">
    <location>
        <begin position="604"/>
        <end position="614"/>
    </location>
</feature>
<keyword evidence="3" id="KW-1185">Reference proteome</keyword>
<feature type="region of interest" description="Disordered" evidence="1">
    <location>
        <begin position="1"/>
        <end position="83"/>
    </location>
</feature>
<feature type="compositionally biased region" description="Low complexity" evidence="1">
    <location>
        <begin position="453"/>
        <end position="472"/>
    </location>
</feature>
<organism evidence="2 3">
    <name type="scientific">Kwoniella heveanensis BCC8398</name>
    <dbReference type="NCBI Taxonomy" id="1296120"/>
    <lineage>
        <taxon>Eukaryota</taxon>
        <taxon>Fungi</taxon>
        <taxon>Dikarya</taxon>
        <taxon>Basidiomycota</taxon>
        <taxon>Agaricomycotina</taxon>
        <taxon>Tremellomycetes</taxon>
        <taxon>Tremellales</taxon>
        <taxon>Cryptococcaceae</taxon>
        <taxon>Kwoniella</taxon>
    </lineage>
</organism>
<feature type="region of interest" description="Disordered" evidence="1">
    <location>
        <begin position="682"/>
        <end position="760"/>
    </location>
</feature>
<dbReference type="Proteomes" id="UP000092666">
    <property type="component" value="Unassembled WGS sequence"/>
</dbReference>
<feature type="region of interest" description="Disordered" evidence="1">
    <location>
        <begin position="419"/>
        <end position="651"/>
    </location>
</feature>
<feature type="compositionally biased region" description="Low complexity" evidence="1">
    <location>
        <begin position="695"/>
        <end position="714"/>
    </location>
</feature>
<evidence type="ECO:0000313" key="2">
    <source>
        <dbReference type="EMBL" id="OCF36367.1"/>
    </source>
</evidence>
<dbReference type="EMBL" id="KI669495">
    <property type="protein sequence ID" value="OCF36367.1"/>
    <property type="molecule type" value="Genomic_DNA"/>
</dbReference>